<dbReference type="EMBL" id="CASHSV030000409">
    <property type="protein sequence ID" value="CAJ2663105.1"/>
    <property type="molecule type" value="Genomic_DNA"/>
</dbReference>
<comment type="caution">
    <text evidence="1">The sequence shown here is derived from an EMBL/GenBank/DDBJ whole genome shotgun (WGS) entry which is preliminary data.</text>
</comment>
<keyword evidence="2" id="KW-1185">Reference proteome</keyword>
<evidence type="ECO:0000313" key="1">
    <source>
        <dbReference type="EMBL" id="CAJ2663105.1"/>
    </source>
</evidence>
<name>A0ACB0L146_TRIPR</name>
<organism evidence="1 2">
    <name type="scientific">Trifolium pratense</name>
    <name type="common">Red clover</name>
    <dbReference type="NCBI Taxonomy" id="57577"/>
    <lineage>
        <taxon>Eukaryota</taxon>
        <taxon>Viridiplantae</taxon>
        <taxon>Streptophyta</taxon>
        <taxon>Embryophyta</taxon>
        <taxon>Tracheophyta</taxon>
        <taxon>Spermatophyta</taxon>
        <taxon>Magnoliopsida</taxon>
        <taxon>eudicotyledons</taxon>
        <taxon>Gunneridae</taxon>
        <taxon>Pentapetalae</taxon>
        <taxon>rosids</taxon>
        <taxon>fabids</taxon>
        <taxon>Fabales</taxon>
        <taxon>Fabaceae</taxon>
        <taxon>Papilionoideae</taxon>
        <taxon>50 kb inversion clade</taxon>
        <taxon>NPAAA clade</taxon>
        <taxon>Hologalegina</taxon>
        <taxon>IRL clade</taxon>
        <taxon>Trifolieae</taxon>
        <taxon>Trifolium</taxon>
    </lineage>
</organism>
<sequence length="1022" mass="116207">MTRTQWRRFQRKQKLTTKEAEAGGKAVATQKAEKVEMAKRPVKERLSIILEEPIAENAQGGAEDVDDMEDDDLLDEGSDFDVMVNVVSILPLEYDVPTEVNELEEDFEALNLADHKPMCYYVMQNDLHSHNVVLANYEGKTGHSLGAVQLEVCVGSTVRKTLFMVIAAKPNYNLLLGREWIHGVGAVPSTMHQRLIIWREDGLVENVEADQSAYVSETGTVTLQNFDKNLASIAPCGEQDAAFDPNEVCLDGSTMMSLMIESPAWDRITAYAAENRIKMALEAINVQENMAVEANDDLRNELALEASEVNDGKKQRLDCIYDDEPLGFEKDPHSSIQRMQAQDPLQEVDIGDGSVKRPTYISANIDPTLREKMVELLKKYRDCFAWDYNEMPGLSRNLVEHRLPLRPDKKPVKQLPRRFAPEIMTKIKAEIERLLKCKFIRTTRYVEWLANIVPVIKKNGSLRVCIDFRDLNNATPKDEYSMPVAEMLVDSAAGHEYLSMLDGYSGYNQIFIDEDDVPKTAFRCPGDFLGFVVHKKGIEINQNKTKAIMETEPPGTKKQLQSLLGKVNFLRRFISNLSGKAQPFSPLLRLKKGDVFEWGMEQQKAFDDIKAYLSKPPTLMPPIRNKAMKLYIAASDSTIGSMLAQEDENGVEKAIYYLSRILNDAETRYSPIEKLCLCLYFSCTKLKQYIKPVHVYVYSHFDIIKHMLLKPILHSRIGKWALALTEYSLTYQPLRAVKGQVVADFLVDHSVTETSITYVEHEPWMLYFDGSKHKHGLKIILDLGAKHVKIRGDSELVIKQLTKEYKCIQEHLMKYFVIAFSLLKRFDSCDIQHVPRIENQEANDLAQIASGYKVTGKKLDEIVEIKEKLISCEVIPYQLGANEPNGERESEMADAHFDEVMTEVFVIDNLADTDWRQPIVKYIENPTGTADRKVKYRALNYTIMGNELFKKTPEGVLLKCLNENEAYVAVSNAHSGACGAHQAGHKMKWLLFRQGLYWPSMLKDCIEYAKGCQECQKHEGIF</sequence>
<dbReference type="Proteomes" id="UP001177021">
    <property type="component" value="Unassembled WGS sequence"/>
</dbReference>
<accession>A0ACB0L146</accession>
<gene>
    <name evidence="1" type="ORF">MILVUS5_LOCUS28595</name>
</gene>
<evidence type="ECO:0000313" key="2">
    <source>
        <dbReference type="Proteomes" id="UP001177021"/>
    </source>
</evidence>
<proteinExistence type="predicted"/>
<protein>
    <submittedName>
        <fullName evidence="1">Uncharacterized protein</fullName>
    </submittedName>
</protein>
<reference evidence="1" key="1">
    <citation type="submission" date="2023-10" db="EMBL/GenBank/DDBJ databases">
        <authorList>
            <person name="Rodriguez Cubillos JULIANA M."/>
            <person name="De Vega J."/>
        </authorList>
    </citation>
    <scope>NUCLEOTIDE SEQUENCE</scope>
</reference>